<proteinExistence type="predicted"/>
<evidence type="ECO:0000313" key="2">
    <source>
        <dbReference type="Proteomes" id="UP001392437"/>
    </source>
</evidence>
<accession>A0AAW0RAP7</accession>
<gene>
    <name evidence="1" type="ORF">PG999_000143</name>
</gene>
<evidence type="ECO:0000313" key="1">
    <source>
        <dbReference type="EMBL" id="KAK8131970.1"/>
    </source>
</evidence>
<organism evidence="1 2">
    <name type="scientific">Apiospora kogelbergensis</name>
    <dbReference type="NCBI Taxonomy" id="1337665"/>
    <lineage>
        <taxon>Eukaryota</taxon>
        <taxon>Fungi</taxon>
        <taxon>Dikarya</taxon>
        <taxon>Ascomycota</taxon>
        <taxon>Pezizomycotina</taxon>
        <taxon>Sordariomycetes</taxon>
        <taxon>Xylariomycetidae</taxon>
        <taxon>Amphisphaeriales</taxon>
        <taxon>Apiosporaceae</taxon>
        <taxon>Apiospora</taxon>
    </lineage>
</organism>
<sequence>MNVLKRVAKVAATGIAGTAAGVGLGTSWLVASTTLVTPIPRDDPLWNSATLKKLNILENPVLADICIKRIPLSKIRPELLQDEAKLTTEFARGVWTGWAFEPQRWLFTKIFRTPENSHLKFSRREIAESTFEIGTEFIDQFQVVEWSKNEITMREGVRHATRRRGKWTAGELELTLSTRFFKGRENVTDGSMPVPYLIERLHYLYARALVQSGSSALR</sequence>
<evidence type="ECO:0008006" key="3">
    <source>
        <dbReference type="Google" id="ProtNLM"/>
    </source>
</evidence>
<dbReference type="AlphaFoldDB" id="A0AAW0RAP7"/>
<dbReference type="Proteomes" id="UP001392437">
    <property type="component" value="Unassembled WGS sequence"/>
</dbReference>
<reference evidence="1 2" key="1">
    <citation type="submission" date="2023-01" db="EMBL/GenBank/DDBJ databases">
        <title>Analysis of 21 Apiospora genomes using comparative genomics revels a genus with tremendous synthesis potential of carbohydrate active enzymes and secondary metabolites.</title>
        <authorList>
            <person name="Sorensen T."/>
        </authorList>
    </citation>
    <scope>NUCLEOTIDE SEQUENCE [LARGE SCALE GENOMIC DNA]</scope>
    <source>
        <strain evidence="1 2">CBS 117206</strain>
    </source>
</reference>
<name>A0AAW0RAP7_9PEZI</name>
<keyword evidence="2" id="KW-1185">Reference proteome</keyword>
<comment type="caution">
    <text evidence="1">The sequence shown here is derived from an EMBL/GenBank/DDBJ whole genome shotgun (WGS) entry which is preliminary data.</text>
</comment>
<protein>
    <recommendedName>
        <fullName evidence="3">Coenzyme Q-binding protein COQ10 START domain-containing protein</fullName>
    </recommendedName>
</protein>
<dbReference type="EMBL" id="JAQQWP010000001">
    <property type="protein sequence ID" value="KAK8131970.1"/>
    <property type="molecule type" value="Genomic_DNA"/>
</dbReference>